<evidence type="ECO:0000256" key="7">
    <source>
        <dbReference type="PROSITE-ProRule" id="PRU01360"/>
    </source>
</evidence>
<protein>
    <submittedName>
        <fullName evidence="10">TonB-dependent receptor</fullName>
    </submittedName>
</protein>
<evidence type="ECO:0000259" key="9">
    <source>
        <dbReference type="Pfam" id="PF07715"/>
    </source>
</evidence>
<evidence type="ECO:0000256" key="5">
    <source>
        <dbReference type="ARBA" id="ARBA00023136"/>
    </source>
</evidence>
<evidence type="ECO:0000313" key="10">
    <source>
        <dbReference type="EMBL" id="RYU97482.1"/>
    </source>
</evidence>
<sequence length="1041" mass="114587">MGKKYLLSMLMLFMSLSIIYAQERQIKGKVTDATDGSGMPGVTIGVKGTTKGVITDGEGMFSVGVVNGATLVFSYIGYETKEVAVGNQSEINVALTASSTTLNETIVIGYGTLKKSDLTGAVGSVREAQLKERPSTSLNQALSGRMAGVQVNTNSGRPGGRANIRIRGFSSINSSNNPLYVVDGVMLPQGNQAQFTSAIDYISPDDIVGVEVLKDASSTAIYGARGANGVILITTKKGKAGQSQVSYSTDLSVNTIGPNRPEVLNAKEYLATEDLAWANMAKFDPVGWAAGKWAYLNPKLRRTDPRIFDANGNPKYDTDWLKEATQNKLSQNHQLGFTGGNDRAQYALSLGYRDDQGLVKTTYLKRYSARFTVDDQIKPWLKIGGTLAYNNQTERLADINDAVARQIVEDFPFLPVKYEDGTYANNRDYPFAEGTMSSVHRLMGRKYILNTQTTTGSLYSNITLAKGLEMRTVFGINVMTQEQNESSTRTLEIGAQGTASARNRKESFWSLENYLTYNKQINENHSLTALAGISWQQTDFFRIASIVRGFSTDYFGFNNLGAGSTNPQVESDASRNAFNSYFGRINYTLMNKYLFTVTGRADGSSKFGENHKFAFFPSAAVAWKVSDEEFLKTNPIISNLKLRASYGLTGNSEIPPYSSLSLLSSTYAAVIGDTRVSGTGISRLANPDLKWEKTAQTDVGIELGLFKGRISIEADYYYRKTTDMLLDAPVPRTSGYATIRKNVGSMQNKGVEFALNTVNIERGGFQWTSNFNISFNRNKVLSLATPSDIFGVGGPNFTNQTNIIRIGQPVGSFWGLTRLGVWSEAEREEAAKFTSYRNGLTILPGDIKYLDVNGDKAITDADRSIIGNGSPLAWGAFTNTFRYQNFDLTLELQYSYGNDVMMMNLHASEDRQALANSYSSVLTAWTPQNQNSMIAQIRDTRAGYVTNVDSWWIKDGSFLRGKNLLLGYNFPSTVINKLKLSRLRVYASAQNFFLLLTDKIIQDPEVTPTNQGDGSSAFSQGMMWHNYPKPTVYMAGLQLTF</sequence>
<dbReference type="NCBIfam" id="TIGR04057">
    <property type="entry name" value="SusC_RagA_signa"/>
    <property type="match status" value="1"/>
</dbReference>
<dbReference type="Pfam" id="PF13715">
    <property type="entry name" value="CarbopepD_reg_2"/>
    <property type="match status" value="1"/>
</dbReference>
<keyword evidence="3 7" id="KW-1134">Transmembrane beta strand</keyword>
<dbReference type="Pfam" id="PF07715">
    <property type="entry name" value="Plug"/>
    <property type="match status" value="1"/>
</dbReference>
<gene>
    <name evidence="10" type="ORF">EWM59_01980</name>
</gene>
<keyword evidence="8" id="KW-0732">Signal</keyword>
<dbReference type="InterPro" id="IPR039426">
    <property type="entry name" value="TonB-dep_rcpt-like"/>
</dbReference>
<dbReference type="InterPro" id="IPR037066">
    <property type="entry name" value="Plug_dom_sf"/>
</dbReference>
<dbReference type="InterPro" id="IPR036942">
    <property type="entry name" value="Beta-barrel_TonB_sf"/>
</dbReference>
<keyword evidence="11" id="KW-1185">Reference proteome</keyword>
<dbReference type="Gene3D" id="2.40.170.20">
    <property type="entry name" value="TonB-dependent receptor, beta-barrel domain"/>
    <property type="match status" value="1"/>
</dbReference>
<dbReference type="AlphaFoldDB" id="A0A4Q5M551"/>
<keyword evidence="4 7" id="KW-0812">Transmembrane</keyword>
<dbReference type="InterPro" id="IPR008969">
    <property type="entry name" value="CarboxyPept-like_regulatory"/>
</dbReference>
<evidence type="ECO:0000256" key="6">
    <source>
        <dbReference type="ARBA" id="ARBA00023237"/>
    </source>
</evidence>
<evidence type="ECO:0000313" key="11">
    <source>
        <dbReference type="Proteomes" id="UP000293162"/>
    </source>
</evidence>
<organism evidence="10 11">
    <name type="scientific">Emticicia agri</name>
    <dbReference type="NCBI Taxonomy" id="2492393"/>
    <lineage>
        <taxon>Bacteria</taxon>
        <taxon>Pseudomonadati</taxon>
        <taxon>Bacteroidota</taxon>
        <taxon>Cytophagia</taxon>
        <taxon>Cytophagales</taxon>
        <taxon>Leadbetterellaceae</taxon>
        <taxon>Emticicia</taxon>
    </lineage>
</organism>
<name>A0A4Q5M551_9BACT</name>
<dbReference type="GO" id="GO:0009279">
    <property type="term" value="C:cell outer membrane"/>
    <property type="evidence" value="ECO:0007669"/>
    <property type="project" value="UniProtKB-SubCell"/>
</dbReference>
<keyword evidence="6 7" id="KW-0998">Cell outer membrane</keyword>
<comment type="caution">
    <text evidence="10">The sequence shown here is derived from an EMBL/GenBank/DDBJ whole genome shotgun (WGS) entry which is preliminary data.</text>
</comment>
<dbReference type="InterPro" id="IPR023996">
    <property type="entry name" value="TonB-dep_OMP_SusC/RagA"/>
</dbReference>
<keyword evidence="10" id="KW-0675">Receptor</keyword>
<dbReference type="SUPFAM" id="SSF56935">
    <property type="entry name" value="Porins"/>
    <property type="match status" value="1"/>
</dbReference>
<feature type="signal peptide" evidence="8">
    <location>
        <begin position="1"/>
        <end position="21"/>
    </location>
</feature>
<feature type="domain" description="TonB-dependent receptor plug" evidence="9">
    <location>
        <begin position="115"/>
        <end position="230"/>
    </location>
</feature>
<evidence type="ECO:0000256" key="3">
    <source>
        <dbReference type="ARBA" id="ARBA00022452"/>
    </source>
</evidence>
<dbReference type="Gene3D" id="2.60.40.1120">
    <property type="entry name" value="Carboxypeptidase-like, regulatory domain"/>
    <property type="match status" value="1"/>
</dbReference>
<dbReference type="Proteomes" id="UP000293162">
    <property type="component" value="Unassembled WGS sequence"/>
</dbReference>
<dbReference type="InterPro" id="IPR023997">
    <property type="entry name" value="TonB-dep_OMP_SusC/RagA_CS"/>
</dbReference>
<keyword evidence="5 7" id="KW-0472">Membrane</keyword>
<evidence type="ECO:0000256" key="4">
    <source>
        <dbReference type="ARBA" id="ARBA00022692"/>
    </source>
</evidence>
<evidence type="ECO:0000256" key="2">
    <source>
        <dbReference type="ARBA" id="ARBA00022448"/>
    </source>
</evidence>
<dbReference type="NCBIfam" id="TIGR04056">
    <property type="entry name" value="OMP_RagA_SusC"/>
    <property type="match status" value="1"/>
</dbReference>
<proteinExistence type="inferred from homology"/>
<comment type="subcellular location">
    <subcellularLocation>
        <location evidence="1 7">Cell outer membrane</location>
        <topology evidence="1 7">Multi-pass membrane protein</topology>
    </subcellularLocation>
</comment>
<evidence type="ECO:0000256" key="1">
    <source>
        <dbReference type="ARBA" id="ARBA00004571"/>
    </source>
</evidence>
<reference evidence="10 11" key="1">
    <citation type="submission" date="2019-02" db="EMBL/GenBank/DDBJ databases">
        <title>Bacterial novel species Emticicia sp. 17J42-9 isolated from soil.</title>
        <authorList>
            <person name="Jung H.-Y."/>
        </authorList>
    </citation>
    <scope>NUCLEOTIDE SEQUENCE [LARGE SCALE GENOMIC DNA]</scope>
    <source>
        <strain evidence="10 11">17J42-9</strain>
    </source>
</reference>
<dbReference type="SUPFAM" id="SSF49464">
    <property type="entry name" value="Carboxypeptidase regulatory domain-like"/>
    <property type="match status" value="1"/>
</dbReference>
<dbReference type="EMBL" id="SEWF01000002">
    <property type="protein sequence ID" value="RYU97482.1"/>
    <property type="molecule type" value="Genomic_DNA"/>
</dbReference>
<comment type="similarity">
    <text evidence="7">Belongs to the TonB-dependent receptor family.</text>
</comment>
<feature type="chain" id="PRO_5020483418" evidence="8">
    <location>
        <begin position="22"/>
        <end position="1041"/>
    </location>
</feature>
<dbReference type="PROSITE" id="PS52016">
    <property type="entry name" value="TONB_DEPENDENT_REC_3"/>
    <property type="match status" value="1"/>
</dbReference>
<dbReference type="OrthoDB" id="9768177at2"/>
<accession>A0A4Q5M551</accession>
<evidence type="ECO:0000256" key="8">
    <source>
        <dbReference type="SAM" id="SignalP"/>
    </source>
</evidence>
<dbReference type="InterPro" id="IPR012910">
    <property type="entry name" value="Plug_dom"/>
</dbReference>
<keyword evidence="2 7" id="KW-0813">Transport</keyword>
<dbReference type="Gene3D" id="2.170.130.10">
    <property type="entry name" value="TonB-dependent receptor, plug domain"/>
    <property type="match status" value="1"/>
</dbReference>